<keyword evidence="2" id="KW-0378">Hydrolase</keyword>
<dbReference type="InterPro" id="IPR018114">
    <property type="entry name" value="TRYPSIN_HIS"/>
</dbReference>
<dbReference type="InterPro" id="IPR051333">
    <property type="entry name" value="CLIP_Serine_Protease"/>
</dbReference>
<dbReference type="InterPro" id="IPR001254">
    <property type="entry name" value="Trypsin_dom"/>
</dbReference>
<dbReference type="STRING" id="749414.SBI_01253"/>
<gene>
    <name evidence="2" type="ordered locus">SBI_01253</name>
</gene>
<reference evidence="2 3" key="1">
    <citation type="journal article" date="2010" name="J. Bacteriol.">
        <title>Genome sequence of the milbemycin-producing bacterium Streptomyces bingchenggensis.</title>
        <authorList>
            <person name="Wang X.J."/>
            <person name="Yan Y.J."/>
            <person name="Zhang B."/>
            <person name="An J."/>
            <person name="Wang J.J."/>
            <person name="Tian J."/>
            <person name="Jiang L."/>
            <person name="Chen Y.H."/>
            <person name="Huang S.X."/>
            <person name="Yin M."/>
            <person name="Zhang J."/>
            <person name="Gao A.L."/>
            <person name="Liu C.X."/>
            <person name="Zhu Z.X."/>
            <person name="Xiang W.S."/>
        </authorList>
    </citation>
    <scope>NUCLEOTIDE SEQUENCE [LARGE SCALE GENOMIC DNA]</scope>
    <source>
        <strain evidence="2 3">BCW-1</strain>
    </source>
</reference>
<dbReference type="GO" id="GO:0006508">
    <property type="term" value="P:proteolysis"/>
    <property type="evidence" value="ECO:0007669"/>
    <property type="project" value="InterPro"/>
</dbReference>
<dbReference type="SMART" id="SM00020">
    <property type="entry name" value="Tryp_SPc"/>
    <property type="match status" value="1"/>
</dbReference>
<dbReference type="PRINTS" id="PR00722">
    <property type="entry name" value="CHYMOTRYPSIN"/>
</dbReference>
<dbReference type="RefSeq" id="WP_014173853.1">
    <property type="nucleotide sequence ID" value="NC_016582.1"/>
</dbReference>
<evidence type="ECO:0000313" key="2">
    <source>
        <dbReference type="EMBL" id="ADI04374.1"/>
    </source>
</evidence>
<dbReference type="KEGG" id="sbh:SBI_01253"/>
<dbReference type="EMBL" id="CP002047">
    <property type="protein sequence ID" value="ADI04374.1"/>
    <property type="molecule type" value="Genomic_DNA"/>
</dbReference>
<dbReference type="PROSITE" id="PS00134">
    <property type="entry name" value="TRYPSIN_HIS"/>
    <property type="match status" value="1"/>
</dbReference>
<dbReference type="eggNOG" id="COG5640">
    <property type="taxonomic scope" value="Bacteria"/>
</dbReference>
<proteinExistence type="predicted"/>
<dbReference type="PANTHER" id="PTHR24260">
    <property type="match status" value="1"/>
</dbReference>
<dbReference type="InterPro" id="IPR043504">
    <property type="entry name" value="Peptidase_S1_PA_chymotrypsin"/>
</dbReference>
<dbReference type="Proteomes" id="UP000000377">
    <property type="component" value="Chromosome"/>
</dbReference>
<name>D7CA46_STRBB</name>
<dbReference type="PROSITE" id="PS50240">
    <property type="entry name" value="TRYPSIN_DOM"/>
    <property type="match status" value="1"/>
</dbReference>
<sequence length="226" mass="24179">MLLAVLALPESAWAIQGGSVSKHGPWAVRVYADGDPSCTGTVVDPEWVLTAGHCVRYDNWRITLRVGSLDQRHGTIVRRIENATLFTPKADVALVKVPRLKVKPIELGRSGDVKVGRSVRAYGWGATCAPPKPESSCQSNVLKQAQLKVAAHSDRRCELMVGADDFCAARGNGLPVGGDSGGPATVRNRTGHEVLVGVLSGSDRETVASFADITRLRSWIVSVTRS</sequence>
<dbReference type="Pfam" id="PF00089">
    <property type="entry name" value="Trypsin"/>
    <property type="match status" value="1"/>
</dbReference>
<dbReference type="GO" id="GO:0004252">
    <property type="term" value="F:serine-type endopeptidase activity"/>
    <property type="evidence" value="ECO:0007669"/>
    <property type="project" value="InterPro"/>
</dbReference>
<dbReference type="PANTHER" id="PTHR24260:SF136">
    <property type="entry name" value="GH08193P-RELATED"/>
    <property type="match status" value="1"/>
</dbReference>
<evidence type="ECO:0000259" key="1">
    <source>
        <dbReference type="PROSITE" id="PS50240"/>
    </source>
</evidence>
<organism evidence="2 3">
    <name type="scientific">Streptomyces bingchenggensis (strain BCW-1)</name>
    <dbReference type="NCBI Taxonomy" id="749414"/>
    <lineage>
        <taxon>Bacteria</taxon>
        <taxon>Bacillati</taxon>
        <taxon>Actinomycetota</taxon>
        <taxon>Actinomycetes</taxon>
        <taxon>Kitasatosporales</taxon>
        <taxon>Streptomycetaceae</taxon>
        <taxon>Streptomyces</taxon>
    </lineage>
</organism>
<dbReference type="InterPro" id="IPR001314">
    <property type="entry name" value="Peptidase_S1A"/>
</dbReference>
<protein>
    <submittedName>
        <fullName evidence="2">Hydrolase</fullName>
    </submittedName>
</protein>
<dbReference type="AlphaFoldDB" id="D7CA46"/>
<dbReference type="InterPro" id="IPR009003">
    <property type="entry name" value="Peptidase_S1_PA"/>
</dbReference>
<dbReference type="SUPFAM" id="SSF50494">
    <property type="entry name" value="Trypsin-like serine proteases"/>
    <property type="match status" value="1"/>
</dbReference>
<dbReference type="HOGENOM" id="CLU_006842_7_5_11"/>
<feature type="domain" description="Peptidase S1" evidence="1">
    <location>
        <begin position="15"/>
        <end position="225"/>
    </location>
</feature>
<keyword evidence="3" id="KW-1185">Reference proteome</keyword>
<dbReference type="Gene3D" id="2.40.10.10">
    <property type="entry name" value="Trypsin-like serine proteases"/>
    <property type="match status" value="1"/>
</dbReference>
<evidence type="ECO:0000313" key="3">
    <source>
        <dbReference type="Proteomes" id="UP000000377"/>
    </source>
</evidence>
<accession>D7CA46</accession>